<feature type="signal peptide" evidence="1">
    <location>
        <begin position="1"/>
        <end position="21"/>
    </location>
</feature>
<dbReference type="PANTHER" id="PTHR33286:SF1">
    <property type="entry name" value="OS01G0800600 PROTEIN"/>
    <property type="match status" value="1"/>
</dbReference>
<feature type="domain" description="Bifunctional inhibitor/plant lipid transfer protein/seed storage helical" evidence="2">
    <location>
        <begin position="25"/>
        <end position="102"/>
    </location>
</feature>
<organism evidence="3 6">
    <name type="scientific">Medicago truncatula</name>
    <name type="common">Barrel medic</name>
    <name type="synonym">Medicago tribuloides</name>
    <dbReference type="NCBI Taxonomy" id="3880"/>
    <lineage>
        <taxon>Eukaryota</taxon>
        <taxon>Viridiplantae</taxon>
        <taxon>Streptophyta</taxon>
        <taxon>Embryophyta</taxon>
        <taxon>Tracheophyta</taxon>
        <taxon>Spermatophyta</taxon>
        <taxon>Magnoliopsida</taxon>
        <taxon>eudicotyledons</taxon>
        <taxon>Gunneridae</taxon>
        <taxon>Pentapetalae</taxon>
        <taxon>rosids</taxon>
        <taxon>fabids</taxon>
        <taxon>Fabales</taxon>
        <taxon>Fabaceae</taxon>
        <taxon>Papilionoideae</taxon>
        <taxon>50 kb inversion clade</taxon>
        <taxon>NPAAA clade</taxon>
        <taxon>Hologalegina</taxon>
        <taxon>IRL clade</taxon>
        <taxon>Trifolieae</taxon>
        <taxon>Medicago</taxon>
    </lineage>
</organism>
<dbReference type="Pfam" id="PF14368">
    <property type="entry name" value="LTP_2"/>
    <property type="match status" value="1"/>
</dbReference>
<dbReference type="Gene3D" id="1.10.110.10">
    <property type="entry name" value="Plant lipid-transfer and hydrophobic proteins"/>
    <property type="match status" value="1"/>
</dbReference>
<name>G7K8P4_MEDTR</name>
<evidence type="ECO:0000256" key="1">
    <source>
        <dbReference type="SAM" id="SignalP"/>
    </source>
</evidence>
<dbReference type="InterPro" id="IPR016140">
    <property type="entry name" value="Bifunc_inhib/LTP/seed_store"/>
</dbReference>
<keyword evidence="6" id="KW-1185">Reference proteome</keyword>
<dbReference type="OMA" id="CQDYVKF"/>
<dbReference type="SUPFAM" id="SSF47699">
    <property type="entry name" value="Bifunctional inhibitor/lipid-transfer protein/seed storage 2S albumin"/>
    <property type="match status" value="1"/>
</dbReference>
<reference evidence="7" key="4">
    <citation type="journal article" date="2018" name="Nat. Plants">
        <title>Whole-genome landscape of Medicago truncatula symbiotic genes.</title>
        <authorList>
            <person name="Pecrix Y."/>
            <person name="Staton S.E."/>
            <person name="Sallet E."/>
            <person name="Lelandais-Briere C."/>
            <person name="Moreau S."/>
            <person name="Carrere S."/>
            <person name="Blein T."/>
            <person name="Jardinaud M.F."/>
            <person name="Latrasse D."/>
            <person name="Zouine M."/>
            <person name="Zahm M."/>
            <person name="Kreplak J."/>
            <person name="Mayjonade B."/>
            <person name="Satge C."/>
            <person name="Perez M."/>
            <person name="Cauet S."/>
            <person name="Marande W."/>
            <person name="Chantry-Darmon C."/>
            <person name="Lopez-Roques C."/>
            <person name="Bouchez O."/>
            <person name="Berard A."/>
            <person name="Debelle F."/>
            <person name="Munos S."/>
            <person name="Bendahmane A."/>
            <person name="Berges H."/>
            <person name="Niebel A."/>
            <person name="Buitink J."/>
            <person name="Frugier F."/>
            <person name="Benhamed M."/>
            <person name="Crespi M."/>
            <person name="Gouzy J."/>
            <person name="Gamas P."/>
        </authorList>
    </citation>
    <scope>NUCLEOTIDE SEQUENCE [LARGE SCALE GENOMIC DNA]</scope>
    <source>
        <strain evidence="7">cv. Jemalong A17</strain>
    </source>
</reference>
<reference evidence="5" key="3">
    <citation type="submission" date="2015-04" db="UniProtKB">
        <authorList>
            <consortium name="EnsemblPlants"/>
        </authorList>
    </citation>
    <scope>IDENTIFICATION</scope>
    <source>
        <strain evidence="5">cv. Jemalong A17</strain>
    </source>
</reference>
<sequence length="115" mass="12421">MATRCLSFVTLVITTSILVLGISGQFECGGDLNGIVYHCKPFVKKEGPYVPPSKECCTALNGANALCYCQYVTPKLERNISIEKALNIAGYCNCQDIPTDKCGSYTIPHPPSLKA</sequence>
<evidence type="ECO:0000259" key="2">
    <source>
        <dbReference type="Pfam" id="PF14368"/>
    </source>
</evidence>
<accession>G7K8P4</accession>
<evidence type="ECO:0000313" key="6">
    <source>
        <dbReference type="Proteomes" id="UP000002051"/>
    </source>
</evidence>
<dbReference type="PaxDb" id="3880-AET00597"/>
<dbReference type="EMBL" id="CM001221">
    <property type="protein sequence ID" value="AET00597.1"/>
    <property type="molecule type" value="Genomic_DNA"/>
</dbReference>
<dbReference type="Proteomes" id="UP000265566">
    <property type="component" value="Chromosome 5"/>
</dbReference>
<dbReference type="STRING" id="3880.G7K8P4"/>
<dbReference type="HOGENOM" id="CLU_141918_1_0_1"/>
<evidence type="ECO:0000313" key="3">
    <source>
        <dbReference type="EMBL" id="AET00597.1"/>
    </source>
</evidence>
<reference evidence="4" key="5">
    <citation type="journal article" date="2018" name="Nat. Plants">
        <title>Whole-genome landscape of Medicago truncatula symbiotic genes.</title>
        <authorList>
            <person name="Pecrix Y."/>
            <person name="Gamas P."/>
            <person name="Carrere S."/>
        </authorList>
    </citation>
    <scope>NUCLEOTIDE SEQUENCE</scope>
    <source>
        <tissue evidence="4">Leaves</tissue>
    </source>
</reference>
<dbReference type="EnsemblPlants" id="AET00597">
    <property type="protein sequence ID" value="AET00597"/>
    <property type="gene ID" value="MTR_5g093800"/>
</dbReference>
<dbReference type="PANTHER" id="PTHR33286">
    <property type="entry name" value="BIFUNCTIONAL INHIBITOR/LIPID-TRANSFER PROTEIN/SEED STORAGE 2S ALBUMIN SUPERFAMILY PROTEIN"/>
    <property type="match status" value="1"/>
</dbReference>
<evidence type="ECO:0000313" key="7">
    <source>
        <dbReference type="Proteomes" id="UP000265566"/>
    </source>
</evidence>
<proteinExistence type="predicted"/>
<dbReference type="OrthoDB" id="1348390at2759"/>
<gene>
    <name evidence="5" type="primary">11436106</name>
    <name evidence="3" type="ordered locus">MTR_5g093800</name>
    <name evidence="4" type="ORF">MtrunA17_Chr5g0444841</name>
</gene>
<evidence type="ECO:0000313" key="5">
    <source>
        <dbReference type="EnsemblPlants" id="AET00597"/>
    </source>
</evidence>
<reference evidence="3 6" key="2">
    <citation type="journal article" date="2014" name="BMC Genomics">
        <title>An improved genome release (version Mt4.0) for the model legume Medicago truncatula.</title>
        <authorList>
            <person name="Tang H."/>
            <person name="Krishnakumar V."/>
            <person name="Bidwell S."/>
            <person name="Rosen B."/>
            <person name="Chan A."/>
            <person name="Zhou S."/>
            <person name="Gentzbittel L."/>
            <person name="Childs K.L."/>
            <person name="Yandell M."/>
            <person name="Gundlach H."/>
            <person name="Mayer K.F."/>
            <person name="Schwartz D.C."/>
            <person name="Town C.D."/>
        </authorList>
    </citation>
    <scope>GENOME REANNOTATION</scope>
    <source>
        <strain evidence="5 6">cv. Jemalong A17</strain>
    </source>
</reference>
<dbReference type="Gramene" id="rna33438">
    <property type="protein sequence ID" value="RHN57849.1"/>
    <property type="gene ID" value="gene33438"/>
</dbReference>
<dbReference type="KEGG" id="mtr:11436106"/>
<reference evidence="3 6" key="1">
    <citation type="journal article" date="2011" name="Nature">
        <title>The Medicago genome provides insight into the evolution of rhizobial symbioses.</title>
        <authorList>
            <person name="Young N.D."/>
            <person name="Debelle F."/>
            <person name="Oldroyd G.E."/>
            <person name="Geurts R."/>
            <person name="Cannon S.B."/>
            <person name="Udvardi M.K."/>
            <person name="Benedito V.A."/>
            <person name="Mayer K.F."/>
            <person name="Gouzy J."/>
            <person name="Schoof H."/>
            <person name="Van de Peer Y."/>
            <person name="Proost S."/>
            <person name="Cook D.R."/>
            <person name="Meyers B.C."/>
            <person name="Spannagl M."/>
            <person name="Cheung F."/>
            <person name="De Mita S."/>
            <person name="Krishnakumar V."/>
            <person name="Gundlach H."/>
            <person name="Zhou S."/>
            <person name="Mudge J."/>
            <person name="Bharti A.K."/>
            <person name="Murray J.D."/>
            <person name="Naoumkina M.A."/>
            <person name="Rosen B."/>
            <person name="Silverstein K.A."/>
            <person name="Tang H."/>
            <person name="Rombauts S."/>
            <person name="Zhao P.X."/>
            <person name="Zhou P."/>
            <person name="Barbe V."/>
            <person name="Bardou P."/>
            <person name="Bechner M."/>
            <person name="Bellec A."/>
            <person name="Berger A."/>
            <person name="Berges H."/>
            <person name="Bidwell S."/>
            <person name="Bisseling T."/>
            <person name="Choisne N."/>
            <person name="Couloux A."/>
            <person name="Denny R."/>
            <person name="Deshpande S."/>
            <person name="Dai X."/>
            <person name="Doyle J.J."/>
            <person name="Dudez A.M."/>
            <person name="Farmer A.D."/>
            <person name="Fouteau S."/>
            <person name="Franken C."/>
            <person name="Gibelin C."/>
            <person name="Gish J."/>
            <person name="Goldstein S."/>
            <person name="Gonzalez A.J."/>
            <person name="Green P.J."/>
            <person name="Hallab A."/>
            <person name="Hartog M."/>
            <person name="Hua A."/>
            <person name="Humphray S.J."/>
            <person name="Jeong D.H."/>
            <person name="Jing Y."/>
            <person name="Jocker A."/>
            <person name="Kenton S.M."/>
            <person name="Kim D.J."/>
            <person name="Klee K."/>
            <person name="Lai H."/>
            <person name="Lang C."/>
            <person name="Lin S."/>
            <person name="Macmil S.L."/>
            <person name="Magdelenat G."/>
            <person name="Matthews L."/>
            <person name="McCorrison J."/>
            <person name="Monaghan E.L."/>
            <person name="Mun J.H."/>
            <person name="Najar F.Z."/>
            <person name="Nicholson C."/>
            <person name="Noirot C."/>
            <person name="O'Bleness M."/>
            <person name="Paule C.R."/>
            <person name="Poulain J."/>
            <person name="Prion F."/>
            <person name="Qin B."/>
            <person name="Qu C."/>
            <person name="Retzel E.F."/>
            <person name="Riddle C."/>
            <person name="Sallet E."/>
            <person name="Samain S."/>
            <person name="Samson N."/>
            <person name="Sanders I."/>
            <person name="Saurat O."/>
            <person name="Scarpelli C."/>
            <person name="Schiex T."/>
            <person name="Segurens B."/>
            <person name="Severin A.J."/>
            <person name="Sherrier D.J."/>
            <person name="Shi R."/>
            <person name="Sims S."/>
            <person name="Singer S.R."/>
            <person name="Sinharoy S."/>
            <person name="Sterck L."/>
            <person name="Viollet A."/>
            <person name="Wang B.B."/>
            <person name="Wang K."/>
            <person name="Wang M."/>
            <person name="Wang X."/>
            <person name="Warfsmann J."/>
            <person name="Weissenbach J."/>
            <person name="White D.D."/>
            <person name="White J.D."/>
            <person name="Wiley G.B."/>
            <person name="Wincker P."/>
            <person name="Xing Y."/>
            <person name="Yang L."/>
            <person name="Yao Z."/>
            <person name="Ying F."/>
            <person name="Zhai J."/>
            <person name="Zhou L."/>
            <person name="Zuber A."/>
            <person name="Denarie J."/>
            <person name="Dixon R.A."/>
            <person name="May G.D."/>
            <person name="Schwartz D.C."/>
            <person name="Rogers J."/>
            <person name="Quetier F."/>
            <person name="Town C.D."/>
            <person name="Roe B.A."/>
        </authorList>
    </citation>
    <scope>NUCLEOTIDE SEQUENCE [LARGE SCALE GENOMIC DNA]</scope>
    <source>
        <strain evidence="3">A17</strain>
        <strain evidence="5 6">cv. Jemalong A17</strain>
    </source>
</reference>
<dbReference type="Proteomes" id="UP000002051">
    <property type="component" value="Chromosome 5"/>
</dbReference>
<evidence type="ECO:0000313" key="4">
    <source>
        <dbReference type="EMBL" id="RHN57849.1"/>
    </source>
</evidence>
<keyword evidence="1" id="KW-0732">Signal</keyword>
<dbReference type="EMBL" id="PSQE01000005">
    <property type="protein sequence ID" value="RHN57849.1"/>
    <property type="molecule type" value="Genomic_DNA"/>
</dbReference>
<protein>
    <submittedName>
        <fullName evidence="3 4">Lipid transfer protein</fullName>
    </submittedName>
</protein>
<feature type="chain" id="PRO_5014573437" evidence="1">
    <location>
        <begin position="22"/>
        <end position="115"/>
    </location>
</feature>
<dbReference type="InterPro" id="IPR036312">
    <property type="entry name" value="Bifun_inhib/LTP/seed_sf"/>
</dbReference>
<dbReference type="AlphaFoldDB" id="G7K8P4"/>